<proteinExistence type="predicted"/>
<feature type="transmembrane region" description="Helical" evidence="1">
    <location>
        <begin position="454"/>
        <end position="478"/>
    </location>
</feature>
<dbReference type="Pfam" id="PF04087">
    <property type="entry name" value="DUF389"/>
    <property type="match status" value="1"/>
</dbReference>
<dbReference type="Proteomes" id="UP000184170">
    <property type="component" value="Unassembled WGS sequence"/>
</dbReference>
<dbReference type="OrthoDB" id="9790659at2"/>
<accession>A0A1M5HEQ6</accession>
<keyword evidence="1" id="KW-0472">Membrane</keyword>
<keyword evidence="1" id="KW-1133">Transmembrane helix</keyword>
<keyword evidence="1" id="KW-0812">Transmembrane</keyword>
<dbReference type="EMBL" id="FQVA01000007">
    <property type="protein sequence ID" value="SHG14430.1"/>
    <property type="molecule type" value="Genomic_DNA"/>
</dbReference>
<evidence type="ECO:0000256" key="1">
    <source>
        <dbReference type="SAM" id="Phobius"/>
    </source>
</evidence>
<organism evidence="2 3">
    <name type="scientific">Microbulbifer donghaiensis</name>
    <dbReference type="NCBI Taxonomy" id="494016"/>
    <lineage>
        <taxon>Bacteria</taxon>
        <taxon>Pseudomonadati</taxon>
        <taxon>Pseudomonadota</taxon>
        <taxon>Gammaproteobacteria</taxon>
        <taxon>Cellvibrionales</taxon>
        <taxon>Microbulbiferaceae</taxon>
        <taxon>Microbulbifer</taxon>
    </lineage>
</organism>
<feature type="transmembrane region" description="Helical" evidence="1">
    <location>
        <begin position="359"/>
        <end position="377"/>
    </location>
</feature>
<sequence length="611" mass="66285">MPVLSLIRSPEEISQVVSWSAEIALARDLPLHVLCWHYSPVSITDEDFHSRDLTDAIEQFLRDQDQSPAFTRLAKTANLEIQELGHRDAAECAIQIARNTEAELIVAAAEDPTGKDGATYLSNPLLRNAPCQTLILFGGFERSCKPQRFFVAAADNSHDGASLFLANQLAESFNGEVTLARTEADFEEVNIEVGRRDLKQLMRDTGVETAERIHCRVFNERKLGKYIHAMDNHDLVLMGANSNDVQTVLELTKHPTIAIVKRGPALRPWRQHKAGEGWNPLISPSDYADLLEALRRGSQLSLDFLTMLGLAAVVASMGLLQDSTAVVIGSMLLAPLMTPMLGCGLALAQANPQMGNSALRSVGIGLTFTLVISLLIGMFTPGAELTTEIFARGDPNLLDLVTAAASGAAAAYASARPNLVGSIAGVAIATALVPPLCSAGISLAYYNFTNARGAALLFTTNFVAIVLCAAATFRIMGIRTARTGSKQRRWVVGTVAAMAIAGLALLVPLQLSLLKSLLQGKPQPNYYPLSRSVMNALEDYVEDDPNVEIFDAGRPSSPFHAADVVLVLGAPYDLDKKYANDLIKIVRQEMRNPKLRVEVHLIRELWQVNSQ</sequence>
<feature type="transmembrane region" description="Helical" evidence="1">
    <location>
        <begin position="422"/>
        <end position="448"/>
    </location>
</feature>
<feature type="transmembrane region" description="Helical" evidence="1">
    <location>
        <begin position="300"/>
        <end position="320"/>
    </location>
</feature>
<dbReference type="PANTHER" id="PTHR20992">
    <property type="entry name" value="AT15442P-RELATED"/>
    <property type="match status" value="1"/>
</dbReference>
<protein>
    <submittedName>
        <fullName evidence="2">Uncharacterized hydrophobic domain-containing protein</fullName>
    </submittedName>
</protein>
<gene>
    <name evidence="2" type="ORF">SAMN04487965_3404</name>
</gene>
<name>A0A1M5HEQ6_9GAMM</name>
<evidence type="ECO:0000313" key="2">
    <source>
        <dbReference type="EMBL" id="SHG14430.1"/>
    </source>
</evidence>
<reference evidence="3" key="1">
    <citation type="submission" date="2016-11" db="EMBL/GenBank/DDBJ databases">
        <authorList>
            <person name="Varghese N."/>
            <person name="Submissions S."/>
        </authorList>
    </citation>
    <scope>NUCLEOTIDE SEQUENCE [LARGE SCALE GENOMIC DNA]</scope>
    <source>
        <strain evidence="3">CGMCC 1.7063</strain>
    </source>
</reference>
<dbReference type="PANTHER" id="PTHR20992:SF9">
    <property type="entry name" value="AT15442P-RELATED"/>
    <property type="match status" value="1"/>
</dbReference>
<dbReference type="InterPro" id="IPR005240">
    <property type="entry name" value="DUF389"/>
</dbReference>
<dbReference type="AlphaFoldDB" id="A0A1M5HEQ6"/>
<feature type="transmembrane region" description="Helical" evidence="1">
    <location>
        <begin position="326"/>
        <end position="347"/>
    </location>
</feature>
<dbReference type="RefSeq" id="WP_073277392.1">
    <property type="nucleotide sequence ID" value="NZ_FQVA01000007.1"/>
</dbReference>
<evidence type="ECO:0000313" key="3">
    <source>
        <dbReference type="Proteomes" id="UP000184170"/>
    </source>
</evidence>
<dbReference type="Gene3D" id="3.40.50.12370">
    <property type="match status" value="1"/>
</dbReference>
<keyword evidence="3" id="KW-1185">Reference proteome</keyword>
<feature type="transmembrane region" description="Helical" evidence="1">
    <location>
        <begin position="490"/>
        <end position="511"/>
    </location>
</feature>